<dbReference type="AlphaFoldDB" id="A0A0B7KP07"/>
<organism evidence="3">
    <name type="scientific">Bionectria ochroleuca</name>
    <name type="common">Gliocladium roseum</name>
    <dbReference type="NCBI Taxonomy" id="29856"/>
    <lineage>
        <taxon>Eukaryota</taxon>
        <taxon>Fungi</taxon>
        <taxon>Dikarya</taxon>
        <taxon>Ascomycota</taxon>
        <taxon>Pezizomycotina</taxon>
        <taxon>Sordariomycetes</taxon>
        <taxon>Hypocreomycetidae</taxon>
        <taxon>Hypocreales</taxon>
        <taxon>Bionectriaceae</taxon>
        <taxon>Clonostachys</taxon>
    </lineage>
</organism>
<evidence type="ECO:0000259" key="2">
    <source>
        <dbReference type="Pfam" id="PF00724"/>
    </source>
</evidence>
<dbReference type="EMBL" id="CDPU01000089">
    <property type="protein sequence ID" value="CEO57162.1"/>
    <property type="molecule type" value="Genomic_DNA"/>
</dbReference>
<dbReference type="InterPro" id="IPR045247">
    <property type="entry name" value="Oye-like"/>
</dbReference>
<dbReference type="PANTHER" id="PTHR22893">
    <property type="entry name" value="NADH OXIDOREDUCTASE-RELATED"/>
    <property type="match status" value="1"/>
</dbReference>
<dbReference type="FunFam" id="3.20.20.70:FF:000138">
    <property type="entry name" value="NADPH dehydrogenase 1"/>
    <property type="match status" value="1"/>
</dbReference>
<evidence type="ECO:0000256" key="1">
    <source>
        <dbReference type="ARBA" id="ARBA00022630"/>
    </source>
</evidence>
<dbReference type="CDD" id="cd02933">
    <property type="entry name" value="OYE_like_FMN"/>
    <property type="match status" value="1"/>
</dbReference>
<keyword evidence="1" id="KW-0285">Flavoprotein</keyword>
<protein>
    <recommendedName>
        <fullName evidence="2">NADH:flavin oxidoreductase/NADH oxidase N-terminal domain-containing protein</fullName>
    </recommendedName>
</protein>
<dbReference type="Gene3D" id="3.20.20.70">
    <property type="entry name" value="Aldolase class I"/>
    <property type="match status" value="1"/>
</dbReference>
<dbReference type="Pfam" id="PF00724">
    <property type="entry name" value="Oxidored_FMN"/>
    <property type="match status" value="1"/>
</dbReference>
<accession>A0A0B7KP07</accession>
<dbReference type="GO" id="GO:0003959">
    <property type="term" value="F:NADPH dehydrogenase activity"/>
    <property type="evidence" value="ECO:0007669"/>
    <property type="project" value="TreeGrafter"/>
</dbReference>
<dbReference type="InterPro" id="IPR001155">
    <property type="entry name" value="OxRdtase_FMN_N"/>
</dbReference>
<gene>
    <name evidence="3" type="ORF">BN869_000013220_1</name>
</gene>
<dbReference type="GO" id="GO:0010181">
    <property type="term" value="F:FMN binding"/>
    <property type="evidence" value="ECO:0007669"/>
    <property type="project" value="InterPro"/>
</dbReference>
<feature type="domain" description="NADH:flavin oxidoreductase/NADH oxidase N-terminal" evidence="2">
    <location>
        <begin position="5"/>
        <end position="335"/>
    </location>
</feature>
<evidence type="ECO:0000313" key="3">
    <source>
        <dbReference type="EMBL" id="CEO57162.1"/>
    </source>
</evidence>
<sequence>MSRLSAPVQVGSTPLEHRIALAPLTRLRCNDKWAPTELTKEYYEQRADAPGTLLITEATFISRSAASALNVGGIWEEEQVSAWKGVTEAVHAKGSKIFCQLSHEGRAGDVAVLETGGFSLLSSSAVPIDSEHATPKEMTEDDILEVIADFVKAAKNAIAAGFDGVEIQGANGYLLDQFIQYTCNKRGDRWGGTIENRVRFPLEVVKAVSNAIGADKTGLRLSPYSNYLGMGMDFPVPTFHYLLENLKPLGLAYLSLVEARISGDKESCCGNQATVRWMVEYWNNTSPVIIGGGFTPETALLAVEETYHSFDVIIAFGRRFISNPDLVKRVQTGEPLVRYDTSSFYLVQSPKGYTDYPFNQKILDGNVVRVF</sequence>
<dbReference type="PANTHER" id="PTHR22893:SF91">
    <property type="entry name" value="NADPH DEHYDROGENASE 2-RELATED"/>
    <property type="match status" value="1"/>
</dbReference>
<reference evidence="3" key="1">
    <citation type="submission" date="2015-01" db="EMBL/GenBank/DDBJ databases">
        <authorList>
            <person name="Durling Mikael"/>
        </authorList>
    </citation>
    <scope>NUCLEOTIDE SEQUENCE</scope>
</reference>
<name>A0A0B7KP07_BIOOC</name>
<dbReference type="InterPro" id="IPR013785">
    <property type="entry name" value="Aldolase_TIM"/>
</dbReference>
<dbReference type="SUPFAM" id="SSF51395">
    <property type="entry name" value="FMN-linked oxidoreductases"/>
    <property type="match status" value="1"/>
</dbReference>
<proteinExistence type="predicted"/>